<feature type="non-terminal residue" evidence="2">
    <location>
        <position position="225"/>
    </location>
</feature>
<accession>A0A1Q3CKE9</accession>
<dbReference type="Pfam" id="PF13966">
    <property type="entry name" value="zf-RVT"/>
    <property type="match status" value="1"/>
</dbReference>
<evidence type="ECO:0000259" key="1">
    <source>
        <dbReference type="Pfam" id="PF13966"/>
    </source>
</evidence>
<organism evidence="2 3">
    <name type="scientific">Cephalotus follicularis</name>
    <name type="common">Albany pitcher plant</name>
    <dbReference type="NCBI Taxonomy" id="3775"/>
    <lineage>
        <taxon>Eukaryota</taxon>
        <taxon>Viridiplantae</taxon>
        <taxon>Streptophyta</taxon>
        <taxon>Embryophyta</taxon>
        <taxon>Tracheophyta</taxon>
        <taxon>Spermatophyta</taxon>
        <taxon>Magnoliopsida</taxon>
        <taxon>eudicotyledons</taxon>
        <taxon>Gunneridae</taxon>
        <taxon>Pentapetalae</taxon>
        <taxon>rosids</taxon>
        <taxon>fabids</taxon>
        <taxon>Oxalidales</taxon>
        <taxon>Cephalotaceae</taxon>
        <taxon>Cephalotus</taxon>
    </lineage>
</organism>
<proteinExistence type="predicted"/>
<dbReference type="OrthoDB" id="1622315at2759"/>
<dbReference type="PANTHER" id="PTHR33116">
    <property type="entry name" value="REVERSE TRANSCRIPTASE ZINC-BINDING DOMAIN-CONTAINING PROTEIN-RELATED-RELATED"/>
    <property type="match status" value="1"/>
</dbReference>
<evidence type="ECO:0000313" key="3">
    <source>
        <dbReference type="Proteomes" id="UP000187406"/>
    </source>
</evidence>
<dbReference type="AlphaFoldDB" id="A0A1Q3CKE9"/>
<feature type="domain" description="Reverse transcriptase zinc-binding" evidence="1">
    <location>
        <begin position="88"/>
        <end position="172"/>
    </location>
</feature>
<dbReference type="PANTHER" id="PTHR33116:SF84">
    <property type="entry name" value="RNA-DIRECTED DNA POLYMERASE"/>
    <property type="match status" value="1"/>
</dbReference>
<reference evidence="3" key="1">
    <citation type="submission" date="2016-04" db="EMBL/GenBank/DDBJ databases">
        <title>Cephalotus genome sequencing.</title>
        <authorList>
            <person name="Fukushima K."/>
            <person name="Hasebe M."/>
            <person name="Fang X."/>
        </authorList>
    </citation>
    <scope>NUCLEOTIDE SEQUENCE [LARGE SCALE GENOMIC DNA]</scope>
    <source>
        <strain evidence="3">cv. St1</strain>
    </source>
</reference>
<protein>
    <submittedName>
        <fullName evidence="2">Zf-RVT domain-containing protein</fullName>
    </submittedName>
</protein>
<dbReference type="InParanoid" id="A0A1Q3CKE9"/>
<gene>
    <name evidence="2" type="ORF">CFOL_v3_24018</name>
</gene>
<dbReference type="Proteomes" id="UP000187406">
    <property type="component" value="Unassembled WGS sequence"/>
</dbReference>
<keyword evidence="3" id="KW-1185">Reference proteome</keyword>
<comment type="caution">
    <text evidence="2">The sequence shown here is derived from an EMBL/GenBank/DDBJ whole genome shotgun (WGS) entry which is preliminary data.</text>
</comment>
<sequence>NFSTLPSQGLHSWSWRQILLLRPIAKEHLVYGVRKGEKFSLWFDPWMHGELIHALYGYRVIYDAGLVQDIPISLSPDSIFWETLGNSFSTKMAWRGIRSRSNEVLWHNLVWHPFRIPKHAFCLWLAIRAAHKTRDKLLAIGVLQSAGCFFFCGEMESLEHLYFQCPYTENIWKVVLAICNISRPIFPWLEEVQWMVEHTKGDKFPEMLRKLALAAKIYHIWLERN</sequence>
<dbReference type="InterPro" id="IPR026960">
    <property type="entry name" value="RVT-Znf"/>
</dbReference>
<feature type="non-terminal residue" evidence="2">
    <location>
        <position position="1"/>
    </location>
</feature>
<evidence type="ECO:0000313" key="2">
    <source>
        <dbReference type="EMBL" id="GAV80558.1"/>
    </source>
</evidence>
<dbReference type="EMBL" id="BDDD01002213">
    <property type="protein sequence ID" value="GAV80558.1"/>
    <property type="molecule type" value="Genomic_DNA"/>
</dbReference>
<name>A0A1Q3CKE9_CEPFO</name>